<dbReference type="EMBL" id="WJQU01000004">
    <property type="protein sequence ID" value="KAJ6634873.1"/>
    <property type="molecule type" value="Genomic_DNA"/>
</dbReference>
<feature type="region of interest" description="Disordered" evidence="1">
    <location>
        <begin position="467"/>
        <end position="615"/>
    </location>
</feature>
<feature type="compositionally biased region" description="Basic and acidic residues" evidence="1">
    <location>
        <begin position="590"/>
        <end position="605"/>
    </location>
</feature>
<feature type="compositionally biased region" description="Basic and acidic residues" evidence="1">
    <location>
        <begin position="380"/>
        <end position="402"/>
    </location>
</feature>
<name>A0A9Q0RWH2_9DIPT</name>
<feature type="region of interest" description="Disordered" evidence="1">
    <location>
        <begin position="328"/>
        <end position="407"/>
    </location>
</feature>
<feature type="compositionally biased region" description="Basic residues" evidence="1">
    <location>
        <begin position="217"/>
        <end position="232"/>
    </location>
</feature>
<proteinExistence type="predicted"/>
<feature type="non-terminal residue" evidence="2">
    <location>
        <position position="659"/>
    </location>
</feature>
<evidence type="ECO:0000313" key="2">
    <source>
        <dbReference type="EMBL" id="KAJ6634873.1"/>
    </source>
</evidence>
<feature type="compositionally biased region" description="Basic residues" evidence="1">
    <location>
        <begin position="556"/>
        <end position="571"/>
    </location>
</feature>
<feature type="region of interest" description="Disordered" evidence="1">
    <location>
        <begin position="22"/>
        <end position="42"/>
    </location>
</feature>
<reference evidence="2" key="1">
    <citation type="submission" date="2022-07" db="EMBL/GenBank/DDBJ databases">
        <authorList>
            <person name="Trinca V."/>
            <person name="Uliana J.V.C."/>
            <person name="Torres T.T."/>
            <person name="Ward R.J."/>
            <person name="Monesi N."/>
        </authorList>
    </citation>
    <scope>NUCLEOTIDE SEQUENCE</scope>
    <source>
        <strain evidence="2">HSMRA1968</strain>
        <tissue evidence="2">Whole embryos</tissue>
    </source>
</reference>
<feature type="compositionally biased region" description="Basic and acidic residues" evidence="1">
    <location>
        <begin position="479"/>
        <end position="516"/>
    </location>
</feature>
<feature type="compositionally biased region" description="Polar residues" evidence="1">
    <location>
        <begin position="233"/>
        <end position="246"/>
    </location>
</feature>
<feature type="compositionally biased region" description="Basic and acidic residues" evidence="1">
    <location>
        <begin position="328"/>
        <end position="366"/>
    </location>
</feature>
<dbReference type="OrthoDB" id="6382392at2759"/>
<dbReference type="AlphaFoldDB" id="A0A9Q0RWH2"/>
<feature type="compositionally biased region" description="Low complexity" evidence="1">
    <location>
        <begin position="104"/>
        <end position="113"/>
    </location>
</feature>
<feature type="compositionally biased region" description="Polar residues" evidence="1">
    <location>
        <begin position="28"/>
        <end position="42"/>
    </location>
</feature>
<feature type="region of interest" description="Disordered" evidence="1">
    <location>
        <begin position="182"/>
        <end position="293"/>
    </location>
</feature>
<feature type="non-terminal residue" evidence="2">
    <location>
        <position position="1"/>
    </location>
</feature>
<sequence>KDGRTFNEKTTIIEREYMETYSDMGDSFPSSQDASESEQYTQTILERSSNSVGLIRGGYQAESASYSNIGDGNKKSRNVFTIAVESNEPKGFPNSSPVESPLHSTSSQSSTFSKPRTKAAMKGYDNFKISIPTTGIDLQQALTRSPNQSGCKLAALADIALGNDVPIVTGLIHSHTNIDIEPSHTPLKNATHEPVPTVTPPTKQATKKTNKVDSNNRNKKKTATRKIPKKSNKTNIKVSPKSTPKSQPKDVYDFEDFEDSADAPILPLSQVRSKHIPPENVGEEDSETSSYSDRLDFNYESMSESDESVDDLQKKCLIEKIFKSVKKTECREKEKIEPKPKPLPKQELDKLFDGLRQNDKTPKVEESNVPEKGGLSASKQSDEKSKNERGRDRQSKKSREIANLEEEWGMSMNQIVELIGVGQRKTQRRCAVNKQKTFAENWSSDEYEDFHATKDIFALIREAEKKACKARSRTARSNAKREQQLENEKAEDASKVDAVNKTDAKDKENKATKDDQSGVIGKEAPVEEVSVKKPAKVKRSKSFVASESDESDKEFHRKKAPKIKNRRQKISSRHDVHKTMGKSMNNGTRVKSDGKLKAKPMERRQRQPSIPYFWTSSSDEEFGRIKPREDNFEDDNREQHGWIVGDSHKKLVTLLAHTK</sequence>
<protein>
    <submittedName>
        <fullName evidence="2">Uncharacterized protein</fullName>
    </submittedName>
</protein>
<comment type="caution">
    <text evidence="2">The sequence shown here is derived from an EMBL/GenBank/DDBJ whole genome shotgun (WGS) entry which is preliminary data.</text>
</comment>
<keyword evidence="3" id="KW-1185">Reference proteome</keyword>
<evidence type="ECO:0000313" key="3">
    <source>
        <dbReference type="Proteomes" id="UP001151699"/>
    </source>
</evidence>
<accession>A0A9Q0RWH2</accession>
<organism evidence="2 3">
    <name type="scientific">Pseudolycoriella hygida</name>
    <dbReference type="NCBI Taxonomy" id="35572"/>
    <lineage>
        <taxon>Eukaryota</taxon>
        <taxon>Metazoa</taxon>
        <taxon>Ecdysozoa</taxon>
        <taxon>Arthropoda</taxon>
        <taxon>Hexapoda</taxon>
        <taxon>Insecta</taxon>
        <taxon>Pterygota</taxon>
        <taxon>Neoptera</taxon>
        <taxon>Endopterygota</taxon>
        <taxon>Diptera</taxon>
        <taxon>Nematocera</taxon>
        <taxon>Sciaroidea</taxon>
        <taxon>Sciaridae</taxon>
        <taxon>Pseudolycoriella</taxon>
    </lineage>
</organism>
<gene>
    <name evidence="2" type="ORF">Bhyg_13454</name>
</gene>
<feature type="region of interest" description="Disordered" evidence="1">
    <location>
        <begin position="87"/>
        <end position="115"/>
    </location>
</feature>
<dbReference type="Proteomes" id="UP001151699">
    <property type="component" value="Chromosome C"/>
</dbReference>
<evidence type="ECO:0000256" key="1">
    <source>
        <dbReference type="SAM" id="MobiDB-lite"/>
    </source>
</evidence>
<feature type="compositionally biased region" description="Low complexity" evidence="1">
    <location>
        <begin position="194"/>
        <end position="204"/>
    </location>
</feature>